<comment type="similarity">
    <text evidence="6">Belongs to the mitochondrial carrier (TC 2.A.29) family.</text>
</comment>
<proteinExistence type="inferred from homology"/>
<protein>
    <recommendedName>
        <fullName evidence="9">Mitochondrial carrier protein</fullName>
    </recommendedName>
</protein>
<keyword evidence="8" id="KW-1185">Reference proteome</keyword>
<evidence type="ECO:0000313" key="7">
    <source>
        <dbReference type="EMBL" id="CAK9061739.1"/>
    </source>
</evidence>
<reference evidence="7 8" key="1">
    <citation type="submission" date="2024-02" db="EMBL/GenBank/DDBJ databases">
        <authorList>
            <person name="Chen Y."/>
            <person name="Shah S."/>
            <person name="Dougan E. K."/>
            <person name="Thang M."/>
            <person name="Chan C."/>
        </authorList>
    </citation>
    <scope>NUCLEOTIDE SEQUENCE [LARGE SCALE GENOMIC DNA]</scope>
</reference>
<dbReference type="PANTHER" id="PTHR24089">
    <property type="entry name" value="SOLUTE CARRIER FAMILY 25"/>
    <property type="match status" value="1"/>
</dbReference>
<evidence type="ECO:0000256" key="1">
    <source>
        <dbReference type="ARBA" id="ARBA00004141"/>
    </source>
</evidence>
<evidence type="ECO:0008006" key="9">
    <source>
        <dbReference type="Google" id="ProtNLM"/>
    </source>
</evidence>
<comment type="caution">
    <text evidence="7">The sequence shown here is derived from an EMBL/GenBank/DDBJ whole genome shotgun (WGS) entry which is preliminary data.</text>
</comment>
<gene>
    <name evidence="7" type="ORF">CCMP2556_LOCUS30356</name>
</gene>
<dbReference type="SUPFAM" id="SSF103506">
    <property type="entry name" value="Mitochondrial carrier"/>
    <property type="match status" value="1"/>
</dbReference>
<evidence type="ECO:0000256" key="5">
    <source>
        <dbReference type="PROSITE-ProRule" id="PRU00282"/>
    </source>
</evidence>
<name>A0ABP0NDV7_9DINO</name>
<accession>A0ABP0NDV7</accession>
<organism evidence="7 8">
    <name type="scientific">Durusdinium trenchii</name>
    <dbReference type="NCBI Taxonomy" id="1381693"/>
    <lineage>
        <taxon>Eukaryota</taxon>
        <taxon>Sar</taxon>
        <taxon>Alveolata</taxon>
        <taxon>Dinophyceae</taxon>
        <taxon>Suessiales</taxon>
        <taxon>Symbiodiniaceae</taxon>
        <taxon>Durusdinium</taxon>
    </lineage>
</organism>
<keyword evidence="4 5" id="KW-0472">Membrane</keyword>
<keyword evidence="2 5" id="KW-0812">Transmembrane</keyword>
<sequence length="305" mass="33420">MLIVQLVHMTADQVSSFEFVSIPQFFCAMTHSLSESENALVGITAGIVDISCIQWAYYLKNARQQRLPLTWNPRILYRGYVANCANVAAGTSFQFATAGALKKVVLCGEHRELTDAEKVCTGFLAGFASGVMATPLELVMTQQQLKGGSALQNARSLPPSTVLRGCFPTCTREGLFTAAYLGVAPVLRAHLSSAFPGTNEELHRMLAALAGAACSGILSHPFDTAKTCMQGDIERKTYGSFAQTCREIYSSGGGFRGFYRGLEFRFLRQVWQVWVLDLLRVKLSPLLFPYRFKADANLSLDFAIA</sequence>
<dbReference type="EMBL" id="CAXAMN010021629">
    <property type="protein sequence ID" value="CAK9061739.1"/>
    <property type="molecule type" value="Genomic_DNA"/>
</dbReference>
<evidence type="ECO:0000313" key="8">
    <source>
        <dbReference type="Proteomes" id="UP001642484"/>
    </source>
</evidence>
<dbReference type="InterPro" id="IPR018108">
    <property type="entry name" value="MCP_transmembrane"/>
</dbReference>
<dbReference type="Gene3D" id="1.50.40.10">
    <property type="entry name" value="Mitochondrial carrier domain"/>
    <property type="match status" value="2"/>
</dbReference>
<comment type="subcellular location">
    <subcellularLocation>
        <location evidence="1">Membrane</location>
        <topology evidence="1">Multi-pass membrane protein</topology>
    </subcellularLocation>
</comment>
<feature type="repeat" description="Solcar" evidence="5">
    <location>
        <begin position="113"/>
        <end position="190"/>
    </location>
</feature>
<dbReference type="PROSITE" id="PS50920">
    <property type="entry name" value="SOLCAR"/>
    <property type="match status" value="2"/>
</dbReference>
<keyword evidence="6" id="KW-0813">Transport</keyword>
<dbReference type="Proteomes" id="UP001642484">
    <property type="component" value="Unassembled WGS sequence"/>
</dbReference>
<evidence type="ECO:0000256" key="2">
    <source>
        <dbReference type="ARBA" id="ARBA00022692"/>
    </source>
</evidence>
<evidence type="ECO:0000256" key="4">
    <source>
        <dbReference type="ARBA" id="ARBA00023136"/>
    </source>
</evidence>
<keyword evidence="3" id="KW-0677">Repeat</keyword>
<evidence type="ECO:0000256" key="3">
    <source>
        <dbReference type="ARBA" id="ARBA00022737"/>
    </source>
</evidence>
<dbReference type="InterPro" id="IPR023395">
    <property type="entry name" value="MCP_dom_sf"/>
</dbReference>
<evidence type="ECO:0000256" key="6">
    <source>
        <dbReference type="RuleBase" id="RU000488"/>
    </source>
</evidence>
<feature type="repeat" description="Solcar" evidence="5">
    <location>
        <begin position="199"/>
        <end position="286"/>
    </location>
</feature>
<dbReference type="Pfam" id="PF00153">
    <property type="entry name" value="Mito_carr"/>
    <property type="match status" value="2"/>
</dbReference>